<dbReference type="EMBL" id="CYTV01000001">
    <property type="protein sequence ID" value="CUI46769.1"/>
    <property type="molecule type" value="Genomic_DNA"/>
</dbReference>
<name>A0A0M7D271_9BORD</name>
<evidence type="ECO:0000313" key="1">
    <source>
        <dbReference type="EMBL" id="CUI46769.1"/>
    </source>
</evidence>
<accession>A0A0M7D271</accession>
<reference evidence="1 2" key="1">
    <citation type="submission" date="2015-09" db="EMBL/GenBank/DDBJ databases">
        <authorList>
            <person name="Jackson K.R."/>
            <person name="Lunt B.L."/>
            <person name="Fisher J.N.B."/>
            <person name="Gardner A.V."/>
            <person name="Bailey M.E."/>
            <person name="Deus L.M."/>
            <person name="Earl A.S."/>
            <person name="Gibby P.D."/>
            <person name="Hartmann K.A."/>
            <person name="Liu J.E."/>
            <person name="Manci A.M."/>
            <person name="Nielsen D.A."/>
            <person name="Solomon M.B."/>
            <person name="Breakwell D.P."/>
            <person name="Burnett S.H."/>
            <person name="Grose J.H."/>
        </authorList>
    </citation>
    <scope>NUCLEOTIDE SEQUENCE [LARGE SCALE GENOMIC DNA]</scope>
    <source>
        <strain evidence="1 2">2789STDY5608636</strain>
    </source>
</reference>
<dbReference type="AlphaFoldDB" id="A0A0M7D271"/>
<dbReference type="Proteomes" id="UP000053096">
    <property type="component" value="Unassembled WGS sequence"/>
</dbReference>
<protein>
    <submittedName>
        <fullName evidence="1">Uncharacterized protein</fullName>
    </submittedName>
</protein>
<evidence type="ECO:0000313" key="2">
    <source>
        <dbReference type="Proteomes" id="UP000053096"/>
    </source>
</evidence>
<proteinExistence type="predicted"/>
<organism evidence="1 2">
    <name type="scientific">Bordetella pseudohinzii</name>
    <dbReference type="NCBI Taxonomy" id="1331258"/>
    <lineage>
        <taxon>Bacteria</taxon>
        <taxon>Pseudomonadati</taxon>
        <taxon>Pseudomonadota</taxon>
        <taxon>Betaproteobacteria</taxon>
        <taxon>Burkholderiales</taxon>
        <taxon>Alcaligenaceae</taxon>
        <taxon>Bordetella</taxon>
    </lineage>
</organism>
<sequence length="85" mass="9139">MFRRYTGTDADTANARAIGSRQNEAINEASLTVLVERDAYGVTSGNGRTVYQSSSTPLQATGVIKANGGKETRPKNTAYHPRIHA</sequence>
<gene>
    <name evidence="1" type="ORF">ERS370011_00756</name>
</gene>